<dbReference type="AlphaFoldDB" id="A0AAN6QDX9"/>
<organism evidence="2 3">
    <name type="scientific">Canariomyces notabilis</name>
    <dbReference type="NCBI Taxonomy" id="2074819"/>
    <lineage>
        <taxon>Eukaryota</taxon>
        <taxon>Fungi</taxon>
        <taxon>Dikarya</taxon>
        <taxon>Ascomycota</taxon>
        <taxon>Pezizomycotina</taxon>
        <taxon>Sordariomycetes</taxon>
        <taxon>Sordariomycetidae</taxon>
        <taxon>Sordariales</taxon>
        <taxon>Chaetomiaceae</taxon>
        <taxon>Canariomyces</taxon>
    </lineage>
</organism>
<dbReference type="RefSeq" id="XP_064665396.1">
    <property type="nucleotide sequence ID" value="XM_064809749.1"/>
</dbReference>
<gene>
    <name evidence="2" type="ORF">N656DRAFT_467646</name>
</gene>
<keyword evidence="1" id="KW-1133">Transmembrane helix</keyword>
<evidence type="ECO:0000256" key="1">
    <source>
        <dbReference type="SAM" id="Phobius"/>
    </source>
</evidence>
<sequence>MKKDPDDLETVISHFGDISLIGAGLFSLFFDRKRLIQLVCTIEFLFGNGIGRSFPHKPELGAGSSHLGPEARQPALAGHVFQLASLGQCFGQLATPPFDCRLLCALFVWFSSFVHVDVPTGIVRWLFGVWLFGVRILFQFSEKRHGGVD</sequence>
<evidence type="ECO:0000313" key="3">
    <source>
        <dbReference type="Proteomes" id="UP001302812"/>
    </source>
</evidence>
<proteinExistence type="predicted"/>
<keyword evidence="3" id="KW-1185">Reference proteome</keyword>
<dbReference type="GeneID" id="89933873"/>
<keyword evidence="1" id="KW-0472">Membrane</keyword>
<name>A0AAN6QDX9_9PEZI</name>
<keyword evidence="1" id="KW-0812">Transmembrane</keyword>
<comment type="caution">
    <text evidence="2">The sequence shown here is derived from an EMBL/GenBank/DDBJ whole genome shotgun (WGS) entry which is preliminary data.</text>
</comment>
<evidence type="ECO:0000313" key="2">
    <source>
        <dbReference type="EMBL" id="KAK4107826.1"/>
    </source>
</evidence>
<feature type="transmembrane region" description="Helical" evidence="1">
    <location>
        <begin position="12"/>
        <end position="30"/>
    </location>
</feature>
<dbReference type="Proteomes" id="UP001302812">
    <property type="component" value="Unassembled WGS sequence"/>
</dbReference>
<dbReference type="EMBL" id="MU853369">
    <property type="protein sequence ID" value="KAK4107826.1"/>
    <property type="molecule type" value="Genomic_DNA"/>
</dbReference>
<reference evidence="2" key="2">
    <citation type="submission" date="2023-05" db="EMBL/GenBank/DDBJ databases">
        <authorList>
            <consortium name="Lawrence Berkeley National Laboratory"/>
            <person name="Steindorff A."/>
            <person name="Hensen N."/>
            <person name="Bonometti L."/>
            <person name="Westerberg I."/>
            <person name="Brannstrom I.O."/>
            <person name="Guillou S."/>
            <person name="Cros-Aarteil S."/>
            <person name="Calhoun S."/>
            <person name="Haridas S."/>
            <person name="Kuo A."/>
            <person name="Mondo S."/>
            <person name="Pangilinan J."/>
            <person name="Riley R."/>
            <person name="Labutti K."/>
            <person name="Andreopoulos B."/>
            <person name="Lipzen A."/>
            <person name="Chen C."/>
            <person name="Yanf M."/>
            <person name="Daum C."/>
            <person name="Ng V."/>
            <person name="Clum A."/>
            <person name="Ohm R."/>
            <person name="Martin F."/>
            <person name="Silar P."/>
            <person name="Natvig D."/>
            <person name="Lalanne C."/>
            <person name="Gautier V."/>
            <person name="Ament-Velasquez S.L."/>
            <person name="Kruys A."/>
            <person name="Hutchinson M.I."/>
            <person name="Powell A.J."/>
            <person name="Barry K."/>
            <person name="Miller A.N."/>
            <person name="Grigoriev I.V."/>
            <person name="Debuchy R."/>
            <person name="Gladieux P."/>
            <person name="Thoren M.H."/>
            <person name="Johannesson H."/>
        </authorList>
    </citation>
    <scope>NUCLEOTIDE SEQUENCE</scope>
    <source>
        <strain evidence="2">CBS 508.74</strain>
    </source>
</reference>
<reference evidence="2" key="1">
    <citation type="journal article" date="2023" name="Mol. Phylogenet. Evol.">
        <title>Genome-scale phylogeny and comparative genomics of the fungal order Sordariales.</title>
        <authorList>
            <person name="Hensen N."/>
            <person name="Bonometti L."/>
            <person name="Westerberg I."/>
            <person name="Brannstrom I.O."/>
            <person name="Guillou S."/>
            <person name="Cros-Aarteil S."/>
            <person name="Calhoun S."/>
            <person name="Haridas S."/>
            <person name="Kuo A."/>
            <person name="Mondo S."/>
            <person name="Pangilinan J."/>
            <person name="Riley R."/>
            <person name="LaButti K."/>
            <person name="Andreopoulos B."/>
            <person name="Lipzen A."/>
            <person name="Chen C."/>
            <person name="Yan M."/>
            <person name="Daum C."/>
            <person name="Ng V."/>
            <person name="Clum A."/>
            <person name="Steindorff A."/>
            <person name="Ohm R.A."/>
            <person name="Martin F."/>
            <person name="Silar P."/>
            <person name="Natvig D.O."/>
            <person name="Lalanne C."/>
            <person name="Gautier V."/>
            <person name="Ament-Velasquez S.L."/>
            <person name="Kruys A."/>
            <person name="Hutchinson M.I."/>
            <person name="Powell A.J."/>
            <person name="Barry K."/>
            <person name="Miller A.N."/>
            <person name="Grigoriev I.V."/>
            <person name="Debuchy R."/>
            <person name="Gladieux P."/>
            <person name="Hiltunen Thoren M."/>
            <person name="Johannesson H."/>
        </authorList>
    </citation>
    <scope>NUCLEOTIDE SEQUENCE</scope>
    <source>
        <strain evidence="2">CBS 508.74</strain>
    </source>
</reference>
<accession>A0AAN6QDX9</accession>
<protein>
    <submittedName>
        <fullName evidence="2">Uncharacterized protein</fullName>
    </submittedName>
</protein>